<evidence type="ECO:0000313" key="7">
    <source>
        <dbReference type="EMBL" id="EMS72871.1"/>
    </source>
</evidence>
<feature type="domain" description="HAMP" evidence="6">
    <location>
        <begin position="328"/>
        <end position="380"/>
    </location>
</feature>
<feature type="transmembrane region" description="Helical" evidence="5">
    <location>
        <begin position="30"/>
        <end position="51"/>
    </location>
</feature>
<accession>S0FR87</accession>
<sequence>MCVIVTEGVFHILNLKHCFSFSTSTLRFKIIFGFVLITVPLLLILICNNWYAMKVVCDQVAASNKSIVQLHSNQVDNILKDMEKYLHSMAFQDPNIIYIGSNPTTTIEDYVANVNLSNKFQKDVFEYSYANAIFLYKPNSRELIMAPQQQGDYDEIAAKLGDILRDPDICKQLVNSWQQFDLKGQKFLLKLTDTGYETYIGVWVNLDDLLKPIRFLEFSDNSQVMFASSKGEVLTKNTTVHPSKTFGRELLQKALTDSSKPYTILKSENDGADSMIVDIHSDVSELYLVVVLPVNALVEKLTAFQRVVYVTPFAAAVFLAIFLFYLQKEIASPVKKLLRGMGKIQAGDLTARIEPSKLSEFNSINNAFNNMAHEVQYLKNGIYEEQLRVQKAEMKELQAQIYPHFFANCLNLVYSLAQVRETELVKQLTLHMVRYLRFMMRTNRTLVTLSEELEHISNYLSIQKIRFPKAFDYNIEIEEELGTVPVPAFILQPFVENSMEHGFCYREDLPFYIKVEARLNTGGNEKYISIRIEDNGKGFPPEIISEFQTEDYFNKGFDKHLGIWNVQRRCQLYYHSEVKISFFNNTGGGAVVEMALPVSETALGRDQCV</sequence>
<proteinExistence type="predicted"/>
<dbReference type="InterPro" id="IPR003660">
    <property type="entry name" value="HAMP_dom"/>
</dbReference>
<organism evidence="7 8">
    <name type="scientific">Ruminiclostridium cellobioparum subsp. termitidis CT1112</name>
    <dbReference type="NCBI Taxonomy" id="1195236"/>
    <lineage>
        <taxon>Bacteria</taxon>
        <taxon>Bacillati</taxon>
        <taxon>Bacillota</taxon>
        <taxon>Clostridia</taxon>
        <taxon>Eubacteriales</taxon>
        <taxon>Oscillospiraceae</taxon>
        <taxon>Ruminiclostridium</taxon>
    </lineage>
</organism>
<comment type="caution">
    <text evidence="7">The sequence shown here is derived from an EMBL/GenBank/DDBJ whole genome shotgun (WGS) entry which is preliminary data.</text>
</comment>
<dbReference type="GO" id="GO:0000155">
    <property type="term" value="F:phosphorelay sensor kinase activity"/>
    <property type="evidence" value="ECO:0007669"/>
    <property type="project" value="InterPro"/>
</dbReference>
<dbReference type="PANTHER" id="PTHR34220:SF7">
    <property type="entry name" value="SENSOR HISTIDINE KINASE YPDA"/>
    <property type="match status" value="1"/>
</dbReference>
<dbReference type="InterPro" id="IPR010559">
    <property type="entry name" value="Sig_transdc_His_kin_internal"/>
</dbReference>
<dbReference type="EMBL" id="AORV01000025">
    <property type="protein sequence ID" value="EMS72871.1"/>
    <property type="molecule type" value="Genomic_DNA"/>
</dbReference>
<dbReference type="Pfam" id="PF02518">
    <property type="entry name" value="HATPase_c"/>
    <property type="match status" value="1"/>
</dbReference>
<keyword evidence="5" id="KW-0472">Membrane</keyword>
<dbReference type="SMART" id="SM00304">
    <property type="entry name" value="HAMP"/>
    <property type="match status" value="1"/>
</dbReference>
<name>S0FR87_RUMCE</name>
<keyword evidence="4" id="KW-0418">Kinase</keyword>
<evidence type="ECO:0000256" key="4">
    <source>
        <dbReference type="ARBA" id="ARBA00022777"/>
    </source>
</evidence>
<dbReference type="InterPro" id="IPR050640">
    <property type="entry name" value="Bact_2-comp_sensor_kinase"/>
</dbReference>
<evidence type="ECO:0000256" key="3">
    <source>
        <dbReference type="ARBA" id="ARBA00022679"/>
    </source>
</evidence>
<keyword evidence="2" id="KW-0597">Phosphoprotein</keyword>
<dbReference type="Gene3D" id="3.30.565.10">
    <property type="entry name" value="Histidine kinase-like ATPase, C-terminal domain"/>
    <property type="match status" value="1"/>
</dbReference>
<dbReference type="PROSITE" id="PS50885">
    <property type="entry name" value="HAMP"/>
    <property type="match status" value="1"/>
</dbReference>
<evidence type="ECO:0000256" key="5">
    <source>
        <dbReference type="SAM" id="Phobius"/>
    </source>
</evidence>
<dbReference type="RefSeq" id="WP_004624605.1">
    <property type="nucleotide sequence ID" value="NZ_AORV01000025.1"/>
</dbReference>
<keyword evidence="5" id="KW-0812">Transmembrane</keyword>
<evidence type="ECO:0000256" key="1">
    <source>
        <dbReference type="ARBA" id="ARBA00004370"/>
    </source>
</evidence>
<evidence type="ECO:0000256" key="2">
    <source>
        <dbReference type="ARBA" id="ARBA00022553"/>
    </source>
</evidence>
<dbReference type="GO" id="GO:0016020">
    <property type="term" value="C:membrane"/>
    <property type="evidence" value="ECO:0007669"/>
    <property type="project" value="UniProtKB-SubCell"/>
</dbReference>
<dbReference type="Pfam" id="PF00672">
    <property type="entry name" value="HAMP"/>
    <property type="match status" value="1"/>
</dbReference>
<feature type="transmembrane region" description="Helical" evidence="5">
    <location>
        <begin position="307"/>
        <end position="326"/>
    </location>
</feature>
<dbReference type="Proteomes" id="UP000014155">
    <property type="component" value="Unassembled WGS sequence"/>
</dbReference>
<dbReference type="SUPFAM" id="SSF55874">
    <property type="entry name" value="ATPase domain of HSP90 chaperone/DNA topoisomerase II/histidine kinase"/>
    <property type="match status" value="1"/>
</dbReference>
<keyword evidence="8" id="KW-1185">Reference proteome</keyword>
<gene>
    <name evidence="7" type="ORF">CTER_1123</name>
</gene>
<evidence type="ECO:0000259" key="6">
    <source>
        <dbReference type="PROSITE" id="PS50885"/>
    </source>
</evidence>
<dbReference type="Pfam" id="PF06580">
    <property type="entry name" value="His_kinase"/>
    <property type="match status" value="1"/>
</dbReference>
<dbReference type="InterPro" id="IPR003594">
    <property type="entry name" value="HATPase_dom"/>
</dbReference>
<dbReference type="STRING" id="1195236.CTER_1123"/>
<dbReference type="Gene3D" id="6.10.340.10">
    <property type="match status" value="1"/>
</dbReference>
<keyword evidence="3" id="KW-0808">Transferase</keyword>
<protein>
    <submittedName>
        <fullName evidence="7">HAMP domain protein</fullName>
    </submittedName>
</protein>
<evidence type="ECO:0000313" key="8">
    <source>
        <dbReference type="Proteomes" id="UP000014155"/>
    </source>
</evidence>
<comment type="subcellular location">
    <subcellularLocation>
        <location evidence="1">Membrane</location>
    </subcellularLocation>
</comment>
<dbReference type="InterPro" id="IPR036890">
    <property type="entry name" value="HATPase_C_sf"/>
</dbReference>
<dbReference type="PANTHER" id="PTHR34220">
    <property type="entry name" value="SENSOR HISTIDINE KINASE YPDA"/>
    <property type="match status" value="1"/>
</dbReference>
<dbReference type="PATRIC" id="fig|1195236.3.peg.1420"/>
<dbReference type="CDD" id="cd06225">
    <property type="entry name" value="HAMP"/>
    <property type="match status" value="1"/>
</dbReference>
<dbReference type="eggNOG" id="COG2972">
    <property type="taxonomic scope" value="Bacteria"/>
</dbReference>
<reference evidence="7 8" key="1">
    <citation type="journal article" date="2013" name="Genome Announc.">
        <title>Draft Genome Sequence of the Cellulolytic, Mesophilic, Anaerobic Bacterium Clostridium termitidis Strain CT1112 (DSM 5398).</title>
        <authorList>
            <person name="Lal S."/>
            <person name="Ramachandran U."/>
            <person name="Zhang X."/>
            <person name="Munir R."/>
            <person name="Sparling R."/>
            <person name="Levin D.B."/>
        </authorList>
    </citation>
    <scope>NUCLEOTIDE SEQUENCE [LARGE SCALE GENOMIC DNA]</scope>
    <source>
        <strain evidence="7 8">CT1112</strain>
    </source>
</reference>
<keyword evidence="5" id="KW-1133">Transmembrane helix</keyword>
<dbReference type="AlphaFoldDB" id="S0FR87"/>
<dbReference type="SUPFAM" id="SSF158472">
    <property type="entry name" value="HAMP domain-like"/>
    <property type="match status" value="1"/>
</dbReference>